<sequence length="138" mass="15460">MRLLTHNMLVCNIKACVATARVDPNAPPLNFPLRIDPAENGIEIAETQYSKEFMVHILKSIDWRGLCTTVNQLHHPELPPLPTMLPSNATEDEEFLKAVHHILFDAEVIEGELVCNNCGRSYPITGGVPNMLLEEDEM</sequence>
<evidence type="ECO:0000313" key="3">
    <source>
        <dbReference type="Proteomes" id="UP000243217"/>
    </source>
</evidence>
<dbReference type="InterPro" id="IPR039127">
    <property type="entry name" value="Trm112"/>
</dbReference>
<comment type="caution">
    <text evidence="2">The sequence shown here is derived from an EMBL/GenBank/DDBJ whole genome shotgun (WGS) entry which is preliminary data.</text>
</comment>
<protein>
    <recommendedName>
        <fullName evidence="4">Multifunctional methyltransferase subunit TRM112</fullName>
    </recommendedName>
</protein>
<dbReference type="PANTHER" id="PTHR12773">
    <property type="entry name" value="UPF0315 PROTEIN-RELATED"/>
    <property type="match status" value="1"/>
</dbReference>
<dbReference type="GO" id="GO:0030488">
    <property type="term" value="P:tRNA methylation"/>
    <property type="evidence" value="ECO:0007669"/>
    <property type="project" value="TreeGrafter"/>
</dbReference>
<keyword evidence="3" id="KW-1185">Reference proteome</keyword>
<dbReference type="InterPro" id="IPR005651">
    <property type="entry name" value="Trm112-like"/>
</dbReference>
<evidence type="ECO:0000313" key="2">
    <source>
        <dbReference type="EMBL" id="OQR88542.1"/>
    </source>
</evidence>
<dbReference type="SUPFAM" id="SSF158997">
    <property type="entry name" value="Trm112p-like"/>
    <property type="match status" value="1"/>
</dbReference>
<dbReference type="Gene3D" id="2.20.25.10">
    <property type="match status" value="1"/>
</dbReference>
<gene>
    <name evidence="2" type="ORF">THRCLA_22847</name>
</gene>
<evidence type="ECO:0000256" key="1">
    <source>
        <dbReference type="ARBA" id="ARBA00007980"/>
    </source>
</evidence>
<dbReference type="GO" id="GO:0070476">
    <property type="term" value="P:rRNA (guanine-N7)-methylation"/>
    <property type="evidence" value="ECO:0007669"/>
    <property type="project" value="TreeGrafter"/>
</dbReference>
<dbReference type="STRING" id="74557.A0A1V9YS20"/>
<evidence type="ECO:0008006" key="4">
    <source>
        <dbReference type="Google" id="ProtNLM"/>
    </source>
</evidence>
<accession>A0A1V9YS20</accession>
<organism evidence="2 3">
    <name type="scientific">Thraustotheca clavata</name>
    <dbReference type="NCBI Taxonomy" id="74557"/>
    <lineage>
        <taxon>Eukaryota</taxon>
        <taxon>Sar</taxon>
        <taxon>Stramenopiles</taxon>
        <taxon>Oomycota</taxon>
        <taxon>Saprolegniomycetes</taxon>
        <taxon>Saprolegniales</taxon>
        <taxon>Achlyaceae</taxon>
        <taxon>Thraustotheca</taxon>
    </lineage>
</organism>
<comment type="similarity">
    <text evidence="1">Belongs to the TRM112 family.</text>
</comment>
<name>A0A1V9YS20_9STRA</name>
<dbReference type="Proteomes" id="UP000243217">
    <property type="component" value="Unassembled WGS sequence"/>
</dbReference>
<dbReference type="CDD" id="cd21089">
    <property type="entry name" value="Trm112-like"/>
    <property type="match status" value="1"/>
</dbReference>
<dbReference type="Pfam" id="PF03966">
    <property type="entry name" value="Trm112p"/>
    <property type="match status" value="1"/>
</dbReference>
<dbReference type="EMBL" id="JNBS01003149">
    <property type="protein sequence ID" value="OQR88542.1"/>
    <property type="molecule type" value="Genomic_DNA"/>
</dbReference>
<dbReference type="OrthoDB" id="2187549at2759"/>
<dbReference type="AlphaFoldDB" id="A0A1V9YS20"/>
<proteinExistence type="inferred from homology"/>
<reference evidence="2 3" key="1">
    <citation type="journal article" date="2014" name="Genome Biol. Evol.">
        <title>The secreted proteins of Achlya hypogyna and Thraustotheca clavata identify the ancestral oomycete secretome and reveal gene acquisitions by horizontal gene transfer.</title>
        <authorList>
            <person name="Misner I."/>
            <person name="Blouin N."/>
            <person name="Leonard G."/>
            <person name="Richards T.A."/>
            <person name="Lane C.E."/>
        </authorList>
    </citation>
    <scope>NUCLEOTIDE SEQUENCE [LARGE SCALE GENOMIC DNA]</scope>
    <source>
        <strain evidence="2 3">ATCC 34112</strain>
    </source>
</reference>
<dbReference type="PANTHER" id="PTHR12773:SF0">
    <property type="entry name" value="MULTIFUNCTIONAL METHYLTRANSFERASE SUBUNIT TRM112-LIKE PROTEIN"/>
    <property type="match status" value="1"/>
</dbReference>
<dbReference type="GO" id="GO:0046982">
    <property type="term" value="F:protein heterodimerization activity"/>
    <property type="evidence" value="ECO:0007669"/>
    <property type="project" value="InterPro"/>
</dbReference>